<keyword evidence="7 10" id="KW-0472">Membrane</keyword>
<dbReference type="Pfam" id="PF07715">
    <property type="entry name" value="Plug"/>
    <property type="match status" value="1"/>
</dbReference>
<keyword evidence="6 11" id="KW-0798">TonB box</keyword>
<proteinExistence type="inferred from homology"/>
<keyword evidence="8 15" id="KW-0675">Receptor</keyword>
<dbReference type="RefSeq" id="WP_146912792.1">
    <property type="nucleotide sequence ID" value="NZ_CP042344.1"/>
</dbReference>
<dbReference type="GO" id="GO:0015344">
    <property type="term" value="F:siderophore uptake transmembrane transporter activity"/>
    <property type="evidence" value="ECO:0007669"/>
    <property type="project" value="TreeGrafter"/>
</dbReference>
<dbReference type="InterPro" id="IPR037066">
    <property type="entry name" value="Plug_dom_sf"/>
</dbReference>
<feature type="chain" id="PRO_5023046647" evidence="12">
    <location>
        <begin position="36"/>
        <end position="766"/>
    </location>
</feature>
<evidence type="ECO:0000256" key="1">
    <source>
        <dbReference type="ARBA" id="ARBA00004571"/>
    </source>
</evidence>
<comment type="subcellular location">
    <subcellularLocation>
        <location evidence="1 10">Cell outer membrane</location>
        <topology evidence="1 10">Multi-pass membrane protein</topology>
    </subcellularLocation>
</comment>
<feature type="domain" description="TonB-dependent receptor-like beta-barrel" evidence="13">
    <location>
        <begin position="252"/>
        <end position="733"/>
    </location>
</feature>
<dbReference type="KEGG" id="cof:FOZ74_09255"/>
<dbReference type="InterPro" id="IPR039426">
    <property type="entry name" value="TonB-dep_rcpt-like"/>
</dbReference>
<dbReference type="OrthoDB" id="9790771at2"/>
<dbReference type="Proteomes" id="UP000321199">
    <property type="component" value="Chromosome"/>
</dbReference>
<evidence type="ECO:0000256" key="3">
    <source>
        <dbReference type="ARBA" id="ARBA00022448"/>
    </source>
</evidence>
<evidence type="ECO:0000259" key="14">
    <source>
        <dbReference type="Pfam" id="PF07715"/>
    </source>
</evidence>
<feature type="domain" description="TonB-dependent receptor plug" evidence="14">
    <location>
        <begin position="80"/>
        <end position="179"/>
    </location>
</feature>
<evidence type="ECO:0000256" key="6">
    <source>
        <dbReference type="ARBA" id="ARBA00023077"/>
    </source>
</evidence>
<evidence type="ECO:0000256" key="7">
    <source>
        <dbReference type="ARBA" id="ARBA00023136"/>
    </source>
</evidence>
<keyword evidence="9 10" id="KW-0998">Cell outer membrane</keyword>
<evidence type="ECO:0000256" key="11">
    <source>
        <dbReference type="RuleBase" id="RU003357"/>
    </source>
</evidence>
<dbReference type="InterPro" id="IPR000531">
    <property type="entry name" value="Beta-barrel_TonB"/>
</dbReference>
<sequence>MSTRSRVLRPSSLRLATRMAAGLSAAALLPVAAHAQAAATGSTLPTVTVQEEAIDPNPNAEVGAPYKAKTSADTRHTKPLAETPATISVITKTAIDDSGETDLKQILTSQPGITLGTGENGNMFGDTYFIRGQAAKSDVFVDGLRDTGMTTRESFAIEQVEISKGPDSSFAGRGTAGGAINAITKQPTLDYDFTRFSLGLGSGKYLRGTADANHVFTDQFALRANVLYGDEDVPGRSPSSRERKGLALSGLWQASDDLSVTLDYYGLRARDDRPDLGGWLTGTVPNRVPTPNVPVYAQSEDFLRSDVDTVTGRIKYRFSPDVSLTSLTRYGTSRNAYAMTGANNGALDSGHSRWQNVDYFDHQDNLRWDTVIADMDHSFIFGFEYTDHKVRQGTYQASNSGATNCQVTGRNGTAPGYCLFNPDGSVVGDLANLAGRSWSRLGKNLDWHAKTTSLYAMDTVDINERWTAFGGVRADALRLSIQSHANSGANAGNQTGDYGYNDTLLNGHLGLSYKISPQGMVYASYATSQDVNGGEPDAGTNAGYGGIVLVNGAYVDSKPERSQNFELGTKWNLLDDKLLFTAAAFQTTKSGVMEALSTEEYATEGSTNTGKNRVRGVEFGLVGNITPKFTVQAGVSFMKSKVLQSIIPGNVGLPLANFANTSYSLQGKYQFTPGFFLGARARHDSARCGGQPDTGAAYTNGMCSQPVPGFTVFDVFGGYRFNKHAALRVNLLNAGNKDYYTSVYRGGFFLYKGDARALRVTLDIEL</sequence>
<keyword evidence="4 10" id="KW-1134">Transmembrane beta strand</keyword>
<evidence type="ECO:0000259" key="13">
    <source>
        <dbReference type="Pfam" id="PF00593"/>
    </source>
</evidence>
<feature type="signal peptide" evidence="12">
    <location>
        <begin position="1"/>
        <end position="35"/>
    </location>
</feature>
<dbReference type="Gene3D" id="2.170.130.10">
    <property type="entry name" value="TonB-dependent receptor, plug domain"/>
    <property type="match status" value="1"/>
</dbReference>
<reference evidence="15 16" key="1">
    <citation type="submission" date="2019-07" db="EMBL/GenBank/DDBJ databases">
        <title>Complete genome sequence of Comamonas sp. NLF 7-7 isolated from livestock.</title>
        <authorList>
            <person name="Kim D.H."/>
            <person name="Kim J.G."/>
        </authorList>
    </citation>
    <scope>NUCLEOTIDE SEQUENCE [LARGE SCALE GENOMIC DNA]</scope>
    <source>
        <strain evidence="15 16">NLF 7-7</strain>
    </source>
</reference>
<dbReference type="GO" id="GO:0009279">
    <property type="term" value="C:cell outer membrane"/>
    <property type="evidence" value="ECO:0007669"/>
    <property type="project" value="UniProtKB-SubCell"/>
</dbReference>
<organism evidence="15 16">
    <name type="scientific">Comamonas flocculans</name>
    <dbReference type="NCBI Taxonomy" id="2597701"/>
    <lineage>
        <taxon>Bacteria</taxon>
        <taxon>Pseudomonadati</taxon>
        <taxon>Pseudomonadota</taxon>
        <taxon>Betaproteobacteria</taxon>
        <taxon>Burkholderiales</taxon>
        <taxon>Comamonadaceae</taxon>
        <taxon>Comamonas</taxon>
    </lineage>
</organism>
<dbReference type="PROSITE" id="PS52016">
    <property type="entry name" value="TONB_DEPENDENT_REC_3"/>
    <property type="match status" value="1"/>
</dbReference>
<dbReference type="Gene3D" id="2.40.170.20">
    <property type="entry name" value="TonB-dependent receptor, beta-barrel domain"/>
    <property type="match status" value="1"/>
</dbReference>
<dbReference type="AlphaFoldDB" id="A0A5B8RUN7"/>
<dbReference type="PANTHER" id="PTHR32552:SF83">
    <property type="entry name" value="BLR3904 PROTEIN"/>
    <property type="match status" value="1"/>
</dbReference>
<evidence type="ECO:0000256" key="9">
    <source>
        <dbReference type="ARBA" id="ARBA00023237"/>
    </source>
</evidence>
<gene>
    <name evidence="15" type="ORF">FOZ74_09255</name>
</gene>
<evidence type="ECO:0000256" key="8">
    <source>
        <dbReference type="ARBA" id="ARBA00023170"/>
    </source>
</evidence>
<evidence type="ECO:0000256" key="10">
    <source>
        <dbReference type="PROSITE-ProRule" id="PRU01360"/>
    </source>
</evidence>
<keyword evidence="12" id="KW-0732">Signal</keyword>
<evidence type="ECO:0000256" key="12">
    <source>
        <dbReference type="SAM" id="SignalP"/>
    </source>
</evidence>
<dbReference type="PANTHER" id="PTHR32552">
    <property type="entry name" value="FERRICHROME IRON RECEPTOR-RELATED"/>
    <property type="match status" value="1"/>
</dbReference>
<keyword evidence="16" id="KW-1185">Reference proteome</keyword>
<evidence type="ECO:0000256" key="2">
    <source>
        <dbReference type="ARBA" id="ARBA00009810"/>
    </source>
</evidence>
<dbReference type="CDD" id="cd01347">
    <property type="entry name" value="ligand_gated_channel"/>
    <property type="match status" value="1"/>
</dbReference>
<comment type="similarity">
    <text evidence="2 10 11">Belongs to the TonB-dependent receptor family.</text>
</comment>
<keyword evidence="5 10" id="KW-0812">Transmembrane</keyword>
<name>A0A5B8RUN7_9BURK</name>
<dbReference type="InterPro" id="IPR012910">
    <property type="entry name" value="Plug_dom"/>
</dbReference>
<accession>A0A5B8RUN7</accession>
<evidence type="ECO:0000256" key="5">
    <source>
        <dbReference type="ARBA" id="ARBA00022692"/>
    </source>
</evidence>
<evidence type="ECO:0000256" key="4">
    <source>
        <dbReference type="ARBA" id="ARBA00022452"/>
    </source>
</evidence>
<keyword evidence="3 10" id="KW-0813">Transport</keyword>
<evidence type="ECO:0000313" key="15">
    <source>
        <dbReference type="EMBL" id="QEA13200.1"/>
    </source>
</evidence>
<dbReference type="Pfam" id="PF00593">
    <property type="entry name" value="TonB_dep_Rec_b-barrel"/>
    <property type="match status" value="1"/>
</dbReference>
<evidence type="ECO:0000313" key="16">
    <source>
        <dbReference type="Proteomes" id="UP000321199"/>
    </source>
</evidence>
<dbReference type="SUPFAM" id="SSF56935">
    <property type="entry name" value="Porins"/>
    <property type="match status" value="1"/>
</dbReference>
<dbReference type="InterPro" id="IPR036942">
    <property type="entry name" value="Beta-barrel_TonB_sf"/>
</dbReference>
<dbReference type="EMBL" id="CP042344">
    <property type="protein sequence ID" value="QEA13200.1"/>
    <property type="molecule type" value="Genomic_DNA"/>
</dbReference>
<protein>
    <submittedName>
        <fullName evidence="15">TonB-dependent siderophore receptor</fullName>
    </submittedName>
</protein>